<evidence type="ECO:0000256" key="3">
    <source>
        <dbReference type="SAM" id="MobiDB-lite"/>
    </source>
</evidence>
<dbReference type="PANTHER" id="PTHR48025">
    <property type="entry name" value="OS02G0815200 PROTEIN"/>
    <property type="match status" value="1"/>
</dbReference>
<reference evidence="5" key="1">
    <citation type="submission" date="2020-11" db="EMBL/GenBank/DDBJ databases">
        <title>Chlorella ohadii genome sequencing and assembly.</title>
        <authorList>
            <person name="Murik O."/>
            <person name="Treves H."/>
            <person name="Kedem I."/>
            <person name="Shotland Y."/>
            <person name="Kaplan A."/>
        </authorList>
    </citation>
    <scope>NUCLEOTIDE SEQUENCE</scope>
    <source>
        <strain evidence="5">1</strain>
    </source>
</reference>
<feature type="compositionally biased region" description="Low complexity" evidence="3">
    <location>
        <begin position="153"/>
        <end position="164"/>
    </location>
</feature>
<dbReference type="AlphaFoldDB" id="A0AAD5H992"/>
<accession>A0AAD5H992</accession>
<gene>
    <name evidence="5" type="ORF">COHA_001630</name>
</gene>
<dbReference type="PANTHER" id="PTHR48025:SF1">
    <property type="entry name" value="RRM DOMAIN-CONTAINING PROTEIN"/>
    <property type="match status" value="1"/>
</dbReference>
<dbReference type="Gene3D" id="3.30.70.330">
    <property type="match status" value="1"/>
</dbReference>
<evidence type="ECO:0000313" key="5">
    <source>
        <dbReference type="EMBL" id="KAI7844747.1"/>
    </source>
</evidence>
<keyword evidence="1 2" id="KW-0694">RNA-binding</keyword>
<dbReference type="Proteomes" id="UP001205105">
    <property type="component" value="Unassembled WGS sequence"/>
</dbReference>
<proteinExistence type="predicted"/>
<dbReference type="InterPro" id="IPR050502">
    <property type="entry name" value="Euk_RNA-bind_prot"/>
</dbReference>
<keyword evidence="6" id="KW-1185">Reference proteome</keyword>
<dbReference type="EMBL" id="JADXDR010000024">
    <property type="protein sequence ID" value="KAI7844747.1"/>
    <property type="molecule type" value="Genomic_DNA"/>
</dbReference>
<feature type="compositionally biased region" description="Gly residues" evidence="3">
    <location>
        <begin position="97"/>
        <end position="108"/>
    </location>
</feature>
<dbReference type="GO" id="GO:0003729">
    <property type="term" value="F:mRNA binding"/>
    <property type="evidence" value="ECO:0007669"/>
    <property type="project" value="TreeGrafter"/>
</dbReference>
<evidence type="ECO:0000256" key="1">
    <source>
        <dbReference type="ARBA" id="ARBA00022884"/>
    </source>
</evidence>
<organism evidence="5 6">
    <name type="scientific">Chlorella ohadii</name>
    <dbReference type="NCBI Taxonomy" id="2649997"/>
    <lineage>
        <taxon>Eukaryota</taxon>
        <taxon>Viridiplantae</taxon>
        <taxon>Chlorophyta</taxon>
        <taxon>core chlorophytes</taxon>
        <taxon>Trebouxiophyceae</taxon>
        <taxon>Chlorellales</taxon>
        <taxon>Chlorellaceae</taxon>
        <taxon>Chlorella clade</taxon>
        <taxon>Chlorella</taxon>
    </lineage>
</organism>
<protein>
    <recommendedName>
        <fullName evidence="4">RRM domain-containing protein</fullName>
    </recommendedName>
</protein>
<evidence type="ECO:0000313" key="6">
    <source>
        <dbReference type="Proteomes" id="UP001205105"/>
    </source>
</evidence>
<dbReference type="InterPro" id="IPR035979">
    <property type="entry name" value="RBD_domain_sf"/>
</dbReference>
<feature type="compositionally biased region" description="Low complexity" evidence="3">
    <location>
        <begin position="109"/>
        <end position="125"/>
    </location>
</feature>
<feature type="region of interest" description="Disordered" evidence="3">
    <location>
        <begin position="151"/>
        <end position="201"/>
    </location>
</feature>
<evidence type="ECO:0000259" key="4">
    <source>
        <dbReference type="PROSITE" id="PS50102"/>
    </source>
</evidence>
<sequence length="298" mass="31574">MSQVQVSNVPTSASPEELRQLFAQLGPVKSLLTSFEATKPEGTALVVYADAAAAQAAVELLDGYPLGTSLLEVQTTNRDNFVGRLVSSLLALQMDGGSSGGSGGGSRSGGAAPTTAPASSSSGVAALEEEMRQLQLQLQQQADSIQAWAWQGEESPPRQQAAPAAREEDEWQEAARPQRRGAGGRGAGRTGPMPAAGRGYGATPVTNPGLWLGWIDMAVEKPQLAQALSQWGRVYVESLVSANELASNGKRYKWAIVFFERVEDAQAAKRDLDRQPLPGISHGLKIMPYEPGRHGGRK</sequence>
<dbReference type="CDD" id="cd00590">
    <property type="entry name" value="RRM_SF"/>
    <property type="match status" value="1"/>
</dbReference>
<name>A0AAD5H992_9CHLO</name>
<dbReference type="InterPro" id="IPR012677">
    <property type="entry name" value="Nucleotide-bd_a/b_plait_sf"/>
</dbReference>
<dbReference type="SUPFAM" id="SSF54928">
    <property type="entry name" value="RNA-binding domain, RBD"/>
    <property type="match status" value="2"/>
</dbReference>
<feature type="region of interest" description="Disordered" evidence="3">
    <location>
        <begin position="96"/>
        <end position="125"/>
    </location>
</feature>
<dbReference type="Pfam" id="PF00076">
    <property type="entry name" value="RRM_1"/>
    <property type="match status" value="2"/>
</dbReference>
<feature type="domain" description="RRM" evidence="4">
    <location>
        <begin position="2"/>
        <end position="78"/>
    </location>
</feature>
<dbReference type="PROSITE" id="PS50102">
    <property type="entry name" value="RRM"/>
    <property type="match status" value="1"/>
</dbReference>
<dbReference type="SMART" id="SM00360">
    <property type="entry name" value="RRM"/>
    <property type="match status" value="1"/>
</dbReference>
<dbReference type="InterPro" id="IPR000504">
    <property type="entry name" value="RRM_dom"/>
</dbReference>
<evidence type="ECO:0000256" key="2">
    <source>
        <dbReference type="PROSITE-ProRule" id="PRU00176"/>
    </source>
</evidence>
<comment type="caution">
    <text evidence="5">The sequence shown here is derived from an EMBL/GenBank/DDBJ whole genome shotgun (WGS) entry which is preliminary data.</text>
</comment>